<proteinExistence type="predicted"/>
<feature type="chain" id="PRO_5001726465" description="Polysaccharide lyase 14 domain-containing protein" evidence="1">
    <location>
        <begin position="22"/>
        <end position="331"/>
    </location>
</feature>
<evidence type="ECO:0000256" key="1">
    <source>
        <dbReference type="SAM" id="SignalP"/>
    </source>
</evidence>
<feature type="domain" description="Polysaccharide lyase 14" evidence="2">
    <location>
        <begin position="80"/>
        <end position="294"/>
    </location>
</feature>
<dbReference type="AlphaFoldDB" id="A0A077WUT1"/>
<evidence type="ECO:0000259" key="2">
    <source>
        <dbReference type="Pfam" id="PF21294"/>
    </source>
</evidence>
<keyword evidence="1" id="KW-0732">Signal</keyword>
<sequence length="331" mass="35669">MHVLSHLLLLSGSLMVSITMAQQQQPISSRAQELGLKQTWYAPMEDTTDVVGFLTNNWGVNNNNFYGNADVSFESDPITNNASQNVMSVLYAAGSYSPSGKHAKDGSLGGAEFNAAPFGGASYDSALLSYDLAFAENFNWVLGGKLPGIYGGADDEGCSGGNQADGSNCFSMRLMWREGGAGEAYAYLPDNSICGKSNTVCNDEYGISFSRGVIRFKTKEWTKMEIYVKINNATESNGILQVWQDGSLVINQRSLKYRTTNAIAATSIMFSTFFGGGDTKYATSVDTFTYYKNIEYSVGNEVELSDSASARVTVTYSLAALGAVAGFFLLL</sequence>
<reference evidence="3" key="1">
    <citation type="journal article" date="2014" name="Genome Announc.">
        <title>De novo whole-genome sequence and genome annotation of Lichtheimia ramosa.</title>
        <authorList>
            <person name="Linde J."/>
            <person name="Schwartze V."/>
            <person name="Binder U."/>
            <person name="Lass-Florl C."/>
            <person name="Voigt K."/>
            <person name="Horn F."/>
        </authorList>
    </citation>
    <scope>NUCLEOTIDE SEQUENCE</scope>
    <source>
        <strain evidence="3">JMRC FSU:6197</strain>
    </source>
</reference>
<dbReference type="PANTHER" id="PTHR40124">
    <property type="match status" value="1"/>
</dbReference>
<dbReference type="Gene3D" id="2.60.120.200">
    <property type="match status" value="1"/>
</dbReference>
<accession>A0A077WUT1</accession>
<dbReference type="InterPro" id="IPR048958">
    <property type="entry name" value="Polysacc_lyase_14"/>
</dbReference>
<organism evidence="3">
    <name type="scientific">Lichtheimia ramosa</name>
    <dbReference type="NCBI Taxonomy" id="688394"/>
    <lineage>
        <taxon>Eukaryota</taxon>
        <taxon>Fungi</taxon>
        <taxon>Fungi incertae sedis</taxon>
        <taxon>Mucoromycota</taxon>
        <taxon>Mucoromycotina</taxon>
        <taxon>Mucoromycetes</taxon>
        <taxon>Mucorales</taxon>
        <taxon>Lichtheimiaceae</taxon>
        <taxon>Lichtheimia</taxon>
    </lineage>
</organism>
<dbReference type="Pfam" id="PF21294">
    <property type="entry name" value="Polysacc_lyase_14"/>
    <property type="match status" value="1"/>
</dbReference>
<dbReference type="OrthoDB" id="2395160at2759"/>
<protein>
    <recommendedName>
        <fullName evidence="2">Polysaccharide lyase 14 domain-containing protein</fullName>
    </recommendedName>
</protein>
<evidence type="ECO:0000313" key="3">
    <source>
        <dbReference type="EMBL" id="CDS11401.1"/>
    </source>
</evidence>
<dbReference type="PANTHER" id="PTHR40124:SF1">
    <property type="entry name" value="DISAGGREGATASE RELATED REPEAT PROTEIN"/>
    <property type="match status" value="1"/>
</dbReference>
<dbReference type="EMBL" id="LK023346">
    <property type="protein sequence ID" value="CDS11401.1"/>
    <property type="molecule type" value="Genomic_DNA"/>
</dbReference>
<feature type="signal peptide" evidence="1">
    <location>
        <begin position="1"/>
        <end position="21"/>
    </location>
</feature>
<gene>
    <name evidence="3" type="ORF">LRAMOSA03664</name>
</gene>
<name>A0A077WUT1_9FUNG</name>